<reference evidence="3" key="1">
    <citation type="journal article" date="2021" name="Sci. Rep.">
        <title>Diploid genomic architecture of Nitzschia inconspicua, an elite biomass production diatom.</title>
        <authorList>
            <person name="Oliver A."/>
            <person name="Podell S."/>
            <person name="Pinowska A."/>
            <person name="Traller J.C."/>
            <person name="Smith S.R."/>
            <person name="McClure R."/>
            <person name="Beliaev A."/>
            <person name="Bohutskyi P."/>
            <person name="Hill E.A."/>
            <person name="Rabines A."/>
            <person name="Zheng H."/>
            <person name="Allen L.Z."/>
            <person name="Kuo A."/>
            <person name="Grigoriev I.V."/>
            <person name="Allen A.E."/>
            <person name="Hazlebeck D."/>
            <person name="Allen E.E."/>
        </authorList>
    </citation>
    <scope>NUCLEOTIDE SEQUENCE</scope>
    <source>
        <strain evidence="3">Hildebrandi</strain>
    </source>
</reference>
<feature type="compositionally biased region" description="Polar residues" evidence="1">
    <location>
        <begin position="73"/>
        <end position="89"/>
    </location>
</feature>
<sequence length="637" mass="71075">MSINSNHNTSTAFNQTNSVVLDNVDDYLAPSQACINPLFQPSLDKSEKPQATAPTDTLESVVVPRRRRRNRVQQALTAESQNHTASPSKIAQEENKKKDDVIKASMADCLACSGCVTTAETVLMEQQHSLRTLKECLRSTPDGGPLIGRVITLSPNSWADLCRYWQLYDTEDQYFYYARFTTLLCQILSAHVVVDGNVPLQWTWMGEAEEFCQAYKKSKEDNGGKADLSKLFPSVAIDSTKTQIYQSDGTTKIEKRVTGEYDTPLMPLISGSCPALVCLVEKTLTPLVPHLSQVISPMSMVGMVLKTQHQISSLKWEHWAIMPCHDKKLEASRKDFYLGDKKEQIVNLVISTKECVELVEEWLASKHDQENKVDISAFLESLPASGISKNTLQPKDLFPNASKAVTSNVPLLIAPKVQNFLQERNFHQSVTEKQQMAFASGGHADYIFHYAARKLFGCHLDESDEIWKATSLVTKMVKSARLKQQRKLHYYEAKLFQQPDGSYSCKESKDPPVLHFAIAHGMQTMQRALKSIQTSISDLHYLEAMACPHGCVNGGGSAGLRTDGKTSSSSTISVIRETPSETQSRVKDTLTHLHISAPVMPLPDEDLEAFRTRYHVVPPMQYTMGATAGVQVDKIQW</sequence>
<dbReference type="InterPro" id="IPR004108">
    <property type="entry name" value="Fe_hydrogenase_lsu_C"/>
</dbReference>
<dbReference type="PANTHER" id="PTHR11615">
    <property type="entry name" value="NITRATE, FORMATE, IRON DEHYDROGENASE"/>
    <property type="match status" value="1"/>
</dbReference>
<accession>A0A9K3LQH6</accession>
<evidence type="ECO:0000313" key="4">
    <source>
        <dbReference type="Proteomes" id="UP000693970"/>
    </source>
</evidence>
<comment type="caution">
    <text evidence="3">The sequence shown here is derived from an EMBL/GenBank/DDBJ whole genome shotgun (WGS) entry which is preliminary data.</text>
</comment>
<gene>
    <name evidence="3" type="ORF">IV203_029379</name>
</gene>
<keyword evidence="4" id="KW-1185">Reference proteome</keyword>
<evidence type="ECO:0000259" key="2">
    <source>
        <dbReference type="Pfam" id="PF02906"/>
    </source>
</evidence>
<feature type="region of interest" description="Disordered" evidence="1">
    <location>
        <begin position="64"/>
        <end position="97"/>
    </location>
</feature>
<dbReference type="OrthoDB" id="196505at2759"/>
<feature type="region of interest" description="Disordered" evidence="1">
    <location>
        <begin position="561"/>
        <end position="586"/>
    </location>
</feature>
<evidence type="ECO:0000256" key="1">
    <source>
        <dbReference type="SAM" id="MobiDB-lite"/>
    </source>
</evidence>
<feature type="domain" description="Iron hydrogenase large subunit C-terminal" evidence="2">
    <location>
        <begin position="265"/>
        <end position="555"/>
    </location>
</feature>
<dbReference type="InterPro" id="IPR050340">
    <property type="entry name" value="Cytosolic_Fe-S_CAF"/>
</dbReference>
<dbReference type="EMBL" id="JAGRRH010000007">
    <property type="protein sequence ID" value="KAG7366709.1"/>
    <property type="molecule type" value="Genomic_DNA"/>
</dbReference>
<evidence type="ECO:0000313" key="3">
    <source>
        <dbReference type="EMBL" id="KAG7366709.1"/>
    </source>
</evidence>
<dbReference type="AlphaFoldDB" id="A0A9K3LQH6"/>
<protein>
    <submittedName>
        <fullName evidence="3">Iron only hydrogenase large subunit, C-terminal domain containing protein</fullName>
    </submittedName>
</protein>
<proteinExistence type="predicted"/>
<dbReference type="Proteomes" id="UP000693970">
    <property type="component" value="Unassembled WGS sequence"/>
</dbReference>
<organism evidence="3 4">
    <name type="scientific">Nitzschia inconspicua</name>
    <dbReference type="NCBI Taxonomy" id="303405"/>
    <lineage>
        <taxon>Eukaryota</taxon>
        <taxon>Sar</taxon>
        <taxon>Stramenopiles</taxon>
        <taxon>Ochrophyta</taxon>
        <taxon>Bacillariophyta</taxon>
        <taxon>Bacillariophyceae</taxon>
        <taxon>Bacillariophycidae</taxon>
        <taxon>Bacillariales</taxon>
        <taxon>Bacillariaceae</taxon>
        <taxon>Nitzschia</taxon>
    </lineage>
</organism>
<name>A0A9K3LQH6_9STRA</name>
<dbReference type="Pfam" id="PF02906">
    <property type="entry name" value="Fe_hyd_lg_C"/>
    <property type="match status" value="1"/>
</dbReference>
<reference evidence="3" key="2">
    <citation type="submission" date="2021-04" db="EMBL/GenBank/DDBJ databases">
        <authorList>
            <person name="Podell S."/>
        </authorList>
    </citation>
    <scope>NUCLEOTIDE SEQUENCE</scope>
    <source>
        <strain evidence="3">Hildebrandi</strain>
    </source>
</reference>